<evidence type="ECO:0000256" key="2">
    <source>
        <dbReference type="SAM" id="Phobius"/>
    </source>
</evidence>
<protein>
    <submittedName>
        <fullName evidence="3">Uncharacterized protein</fullName>
    </submittedName>
</protein>
<organism evidence="3 4">
    <name type="scientific">Trametes cubensis</name>
    <dbReference type="NCBI Taxonomy" id="1111947"/>
    <lineage>
        <taxon>Eukaryota</taxon>
        <taxon>Fungi</taxon>
        <taxon>Dikarya</taxon>
        <taxon>Basidiomycota</taxon>
        <taxon>Agaricomycotina</taxon>
        <taxon>Agaricomycetes</taxon>
        <taxon>Polyporales</taxon>
        <taxon>Polyporaceae</taxon>
        <taxon>Trametes</taxon>
    </lineage>
</organism>
<comment type="caution">
    <text evidence="3">The sequence shown here is derived from an EMBL/GenBank/DDBJ whole genome shotgun (WGS) entry which is preliminary data.</text>
</comment>
<feature type="region of interest" description="Disordered" evidence="1">
    <location>
        <begin position="319"/>
        <end position="342"/>
    </location>
</feature>
<feature type="transmembrane region" description="Helical" evidence="2">
    <location>
        <begin position="91"/>
        <end position="116"/>
    </location>
</feature>
<keyword evidence="2" id="KW-0812">Transmembrane</keyword>
<dbReference type="PANTHER" id="PTHR40465:SF1">
    <property type="entry name" value="DUF6534 DOMAIN-CONTAINING PROTEIN"/>
    <property type="match status" value="1"/>
</dbReference>
<accession>A0AAD7XBL0</accession>
<dbReference type="PANTHER" id="PTHR40465">
    <property type="entry name" value="CHROMOSOME 1, WHOLE GENOME SHOTGUN SEQUENCE"/>
    <property type="match status" value="1"/>
</dbReference>
<feature type="transmembrane region" description="Helical" evidence="2">
    <location>
        <begin position="136"/>
        <end position="159"/>
    </location>
</feature>
<reference evidence="3" key="1">
    <citation type="submission" date="2022-11" db="EMBL/GenBank/DDBJ databases">
        <title>Genome Sequence of Cubamyces cubensis.</title>
        <authorList>
            <person name="Buettner E."/>
        </authorList>
    </citation>
    <scope>NUCLEOTIDE SEQUENCE</scope>
    <source>
        <strain evidence="3">MPL-01</strain>
    </source>
</reference>
<dbReference type="Proteomes" id="UP001215151">
    <property type="component" value="Unassembled WGS sequence"/>
</dbReference>
<keyword evidence="2" id="KW-1133">Transmembrane helix</keyword>
<feature type="transmembrane region" description="Helical" evidence="2">
    <location>
        <begin position="241"/>
        <end position="261"/>
    </location>
</feature>
<dbReference type="EMBL" id="JAPEVG010000135">
    <property type="protein sequence ID" value="KAJ8481505.1"/>
    <property type="molecule type" value="Genomic_DNA"/>
</dbReference>
<gene>
    <name evidence="3" type="ORF">ONZ51_g5952</name>
</gene>
<sequence>MEPTVYSSTGIYDYTLQTVCPSNFWLFETLHTIAPMHACYHYLITNFFNTEAAQQGVWSLNVSPTLATVCLLSAEGFFARRVSLIGTKSSIVALISMLCLLANSSNTTSLAMSVVLTAKAFATNNIQDFDRETRNITGVDLLLGALADYLLSGTMILALRRIKDQHARASRAEVATIYLLNTGSYYVITGEHDMNELRDLRFSYRDAAMDGHHNGTQYSRRRHRIAPHHQEQAFVFPYKLYWAPFGLIATKLYGVTLLSVLNSRKQMASQGITIFDGAYRPNVIARAHRLATLERYNVPQDENKDVLPVINVNITEEREEHGGNDYGSYLSSTSNFRKPMSP</sequence>
<name>A0AAD7XBL0_9APHY</name>
<keyword evidence="4" id="KW-1185">Reference proteome</keyword>
<evidence type="ECO:0000313" key="4">
    <source>
        <dbReference type="Proteomes" id="UP001215151"/>
    </source>
</evidence>
<feature type="transmembrane region" description="Helical" evidence="2">
    <location>
        <begin position="57"/>
        <end position="79"/>
    </location>
</feature>
<evidence type="ECO:0000313" key="3">
    <source>
        <dbReference type="EMBL" id="KAJ8481505.1"/>
    </source>
</evidence>
<evidence type="ECO:0000256" key="1">
    <source>
        <dbReference type="SAM" id="MobiDB-lite"/>
    </source>
</evidence>
<proteinExistence type="predicted"/>
<keyword evidence="2" id="KW-0472">Membrane</keyword>
<dbReference type="AlphaFoldDB" id="A0AAD7XBL0"/>